<name>A0A9P6RRE1_9FUNG</name>
<organism evidence="1 2">
    <name type="scientific">Dissophora globulifera</name>
    <dbReference type="NCBI Taxonomy" id="979702"/>
    <lineage>
        <taxon>Eukaryota</taxon>
        <taxon>Fungi</taxon>
        <taxon>Fungi incertae sedis</taxon>
        <taxon>Mucoromycota</taxon>
        <taxon>Mortierellomycotina</taxon>
        <taxon>Mortierellomycetes</taxon>
        <taxon>Mortierellales</taxon>
        <taxon>Mortierellaceae</taxon>
        <taxon>Dissophora</taxon>
    </lineage>
</organism>
<accession>A0A9P6RRE1</accession>
<sequence length="87" mass="9846">MYVNDITNNVQVVSQLGGQVRNVSNESNRSMIQGTHVRAINQEGQKLQEHKMKGPSTGFYEELGREHFNANVATAESTRPYSPRHFK</sequence>
<comment type="caution">
    <text evidence="1">The sequence shown here is derived from an EMBL/GenBank/DDBJ whole genome shotgun (WGS) entry which is preliminary data.</text>
</comment>
<reference evidence="1" key="1">
    <citation type="journal article" date="2020" name="Fungal Divers.">
        <title>Resolving the Mortierellaceae phylogeny through synthesis of multi-gene phylogenetics and phylogenomics.</title>
        <authorList>
            <person name="Vandepol N."/>
            <person name="Liber J."/>
            <person name="Desiro A."/>
            <person name="Na H."/>
            <person name="Kennedy M."/>
            <person name="Barry K."/>
            <person name="Grigoriev I.V."/>
            <person name="Miller A.N."/>
            <person name="O'Donnell K."/>
            <person name="Stajich J.E."/>
            <person name="Bonito G."/>
        </authorList>
    </citation>
    <scope>NUCLEOTIDE SEQUENCE</scope>
    <source>
        <strain evidence="1">REB-010B</strain>
    </source>
</reference>
<protein>
    <submittedName>
        <fullName evidence="1">Uncharacterized protein</fullName>
    </submittedName>
</protein>
<proteinExistence type="predicted"/>
<evidence type="ECO:0000313" key="1">
    <source>
        <dbReference type="EMBL" id="KAG0324716.1"/>
    </source>
</evidence>
<keyword evidence="2" id="KW-1185">Reference proteome</keyword>
<dbReference type="AlphaFoldDB" id="A0A9P6RRE1"/>
<dbReference type="Proteomes" id="UP000738325">
    <property type="component" value="Unassembled WGS sequence"/>
</dbReference>
<dbReference type="EMBL" id="JAAAIP010000139">
    <property type="protein sequence ID" value="KAG0324716.1"/>
    <property type="molecule type" value="Genomic_DNA"/>
</dbReference>
<evidence type="ECO:0000313" key="2">
    <source>
        <dbReference type="Proteomes" id="UP000738325"/>
    </source>
</evidence>
<gene>
    <name evidence="1" type="ORF">BGZ99_001494</name>
</gene>